<dbReference type="SUPFAM" id="SSF53335">
    <property type="entry name" value="S-adenosyl-L-methionine-dependent methyltransferases"/>
    <property type="match status" value="1"/>
</dbReference>
<evidence type="ECO:0000313" key="1">
    <source>
        <dbReference type="EMBL" id="SVC73867.1"/>
    </source>
</evidence>
<reference evidence="1" key="1">
    <citation type="submission" date="2018-05" db="EMBL/GenBank/DDBJ databases">
        <authorList>
            <person name="Lanie J.A."/>
            <person name="Ng W.-L."/>
            <person name="Kazmierczak K.M."/>
            <person name="Andrzejewski T.M."/>
            <person name="Davidsen T.M."/>
            <person name="Wayne K.J."/>
            <person name="Tettelin H."/>
            <person name="Glass J.I."/>
            <person name="Rusch D."/>
            <person name="Podicherti R."/>
            <person name="Tsui H.-C.T."/>
            <person name="Winkler M.E."/>
        </authorList>
    </citation>
    <scope>NUCLEOTIDE SEQUENCE</scope>
</reference>
<dbReference type="InterPro" id="IPR029063">
    <property type="entry name" value="SAM-dependent_MTases_sf"/>
</dbReference>
<dbReference type="Gene3D" id="3.40.50.150">
    <property type="entry name" value="Vaccinia Virus protein VP39"/>
    <property type="match status" value="1"/>
</dbReference>
<organism evidence="1">
    <name type="scientific">marine metagenome</name>
    <dbReference type="NCBI Taxonomy" id="408172"/>
    <lineage>
        <taxon>unclassified sequences</taxon>
        <taxon>metagenomes</taxon>
        <taxon>ecological metagenomes</taxon>
    </lineage>
</organism>
<gene>
    <name evidence="1" type="ORF">METZ01_LOCUS326721</name>
</gene>
<name>A0A382PLZ4_9ZZZZ</name>
<accession>A0A382PLZ4</accession>
<feature type="non-terminal residue" evidence="1">
    <location>
        <position position="104"/>
    </location>
</feature>
<proteinExistence type="predicted"/>
<dbReference type="AlphaFoldDB" id="A0A382PLZ4"/>
<dbReference type="EMBL" id="UINC01108046">
    <property type="protein sequence ID" value="SVC73867.1"/>
    <property type="molecule type" value="Genomic_DNA"/>
</dbReference>
<sequence length="104" mass="11929">MNIRGVIHVGAHLGEEYDTYTDIEIVDIILIEPLLECFNILESKFKDNENVRLINKAAGSLKHEARIYKSTNQLASSSLLKPKQHLEQHPDVNFYYDDTTVKVD</sequence>
<protein>
    <submittedName>
        <fullName evidence="1">Uncharacterized protein</fullName>
    </submittedName>
</protein>